<organism evidence="3 4">
    <name type="scientific">Dongia sedimenti</name>
    <dbReference type="NCBI Taxonomy" id="3064282"/>
    <lineage>
        <taxon>Bacteria</taxon>
        <taxon>Pseudomonadati</taxon>
        <taxon>Pseudomonadota</taxon>
        <taxon>Alphaproteobacteria</taxon>
        <taxon>Rhodospirillales</taxon>
        <taxon>Dongiaceae</taxon>
        <taxon>Dongia</taxon>
    </lineage>
</organism>
<dbReference type="Pfam" id="PF08495">
    <property type="entry name" value="FIST"/>
    <property type="match status" value="1"/>
</dbReference>
<dbReference type="SMART" id="SM01204">
    <property type="entry name" value="FIST_C"/>
    <property type="match status" value="1"/>
</dbReference>
<feature type="domain" description="FIST C-domain" evidence="2">
    <location>
        <begin position="254"/>
        <end position="384"/>
    </location>
</feature>
<dbReference type="InterPro" id="IPR019494">
    <property type="entry name" value="FIST_C"/>
</dbReference>
<gene>
    <name evidence="3" type="ORF">Q8A70_27310</name>
</gene>
<proteinExistence type="predicted"/>
<comment type="caution">
    <text evidence="3">The sequence shown here is derived from an EMBL/GenBank/DDBJ whole genome shotgun (WGS) entry which is preliminary data.</text>
</comment>
<keyword evidence="4" id="KW-1185">Reference proteome</keyword>
<dbReference type="Proteomes" id="UP001230156">
    <property type="component" value="Unassembled WGS sequence"/>
</dbReference>
<dbReference type="EMBL" id="JAUYVI010000011">
    <property type="protein sequence ID" value="MDQ7251425.1"/>
    <property type="molecule type" value="Genomic_DNA"/>
</dbReference>
<dbReference type="PANTHER" id="PTHR40252">
    <property type="entry name" value="BLR0328 PROTEIN"/>
    <property type="match status" value="1"/>
</dbReference>
<evidence type="ECO:0000259" key="2">
    <source>
        <dbReference type="SMART" id="SM01204"/>
    </source>
</evidence>
<dbReference type="InterPro" id="IPR013702">
    <property type="entry name" value="FIST_domain_N"/>
</dbReference>
<sequence length="402" mass="43640">MIVTEKVVTETATLRHGTARGSGIRWAVQECNERDTLKQAVGELLDAIAHDDSELVLLFCSPQFHIPEIAAAVGAYGGNCRIAGCTTAGELTPLGHRDGTIAGISFPAQHFVTSLKVFEQLSKFEIADGFTDARAMLAEHEAVQARHGKMHTFGVLINDGLSMREEAIASAFGNALGHVPLVGGSAGTSAMTTEPNMFLGDRVLTNAALLMLISTDLDFRVFQTQHFEPLDQQLVITRADPGRRVVMQINAEPAALEYARLLGLDRAELTPGVFALHPLVVRAGGRHYARAIQKVNDDDSLQFFCAIDEGIVLSIAKSGDLVEDLDSVFNKLHEDLGEVEAVLGFDCILRYIEMEQGQMLPPVSELLRANKVVGFNTYGEQFGTMHMSQTFTGIAFGNTVKR</sequence>
<evidence type="ECO:0000313" key="4">
    <source>
        <dbReference type="Proteomes" id="UP001230156"/>
    </source>
</evidence>
<dbReference type="Pfam" id="PF10442">
    <property type="entry name" value="FIST_C"/>
    <property type="match status" value="1"/>
</dbReference>
<feature type="domain" description="FIST" evidence="1">
    <location>
        <begin position="52"/>
        <end position="253"/>
    </location>
</feature>
<accession>A0ABU0YUM2</accession>
<dbReference type="RefSeq" id="WP_379961785.1">
    <property type="nucleotide sequence ID" value="NZ_JAUYVI010000011.1"/>
</dbReference>
<dbReference type="SMART" id="SM00897">
    <property type="entry name" value="FIST"/>
    <property type="match status" value="1"/>
</dbReference>
<evidence type="ECO:0000259" key="1">
    <source>
        <dbReference type="SMART" id="SM00897"/>
    </source>
</evidence>
<reference evidence="4" key="1">
    <citation type="submission" date="2023-08" db="EMBL/GenBank/DDBJ databases">
        <title>Rhodospirillaceae gen. nov., a novel taxon isolated from the Yangtze River Yuezi River estuary sludge.</title>
        <authorList>
            <person name="Ruan L."/>
        </authorList>
    </citation>
    <scope>NUCLEOTIDE SEQUENCE [LARGE SCALE GENOMIC DNA]</scope>
    <source>
        <strain evidence="4">R-7</strain>
    </source>
</reference>
<protein>
    <submittedName>
        <fullName evidence="3">FIST N-terminal domain-containing protein</fullName>
    </submittedName>
</protein>
<evidence type="ECO:0000313" key="3">
    <source>
        <dbReference type="EMBL" id="MDQ7251425.1"/>
    </source>
</evidence>
<dbReference type="PANTHER" id="PTHR40252:SF2">
    <property type="entry name" value="BLR0328 PROTEIN"/>
    <property type="match status" value="1"/>
</dbReference>
<name>A0ABU0YUM2_9PROT</name>